<evidence type="ECO:0000259" key="5">
    <source>
        <dbReference type="SMART" id="SM01024"/>
    </source>
</evidence>
<keyword evidence="3" id="KW-0812">Transmembrane</keyword>
<feature type="transmembrane region" description="Helical" evidence="3">
    <location>
        <begin position="20"/>
        <end position="40"/>
    </location>
</feature>
<dbReference type="InterPro" id="IPR050747">
    <property type="entry name" value="Mitochondrial_chaperone_BCS1"/>
</dbReference>
<dbReference type="Proteomes" id="UP000008388">
    <property type="component" value="Segment"/>
</dbReference>
<dbReference type="GO" id="GO:0005524">
    <property type="term" value="F:ATP binding"/>
    <property type="evidence" value="ECO:0007669"/>
    <property type="project" value="InterPro"/>
</dbReference>
<dbReference type="InterPro" id="IPR027417">
    <property type="entry name" value="P-loop_NTPase"/>
</dbReference>
<feature type="domain" description="BCS1 N-terminal" evidence="5">
    <location>
        <begin position="27"/>
        <end position="194"/>
    </location>
</feature>
<evidence type="ECO:0000256" key="2">
    <source>
        <dbReference type="ARBA" id="ARBA00007448"/>
    </source>
</evidence>
<dbReference type="OrthoDB" id="3424at10239"/>
<feature type="domain" description="AAA+ ATPase" evidence="4">
    <location>
        <begin position="225"/>
        <end position="455"/>
    </location>
</feature>
<protein>
    <submittedName>
        <fullName evidence="6">Uncharacterized protein 347</fullName>
    </submittedName>
</protein>
<keyword evidence="3" id="KW-0472">Membrane</keyword>
<evidence type="ECO:0000256" key="1">
    <source>
        <dbReference type="ARBA" id="ARBA00004167"/>
    </source>
</evidence>
<evidence type="ECO:0000313" key="7">
    <source>
        <dbReference type="Proteomes" id="UP000008388"/>
    </source>
</evidence>
<dbReference type="Pfam" id="PF08740">
    <property type="entry name" value="BCS1_N"/>
    <property type="match status" value="1"/>
</dbReference>
<comment type="similarity">
    <text evidence="2">Belongs to the AAA ATPase family. BCS1 subfamily.</text>
</comment>
<gene>
    <name evidence="6" type="primary">347</name>
</gene>
<keyword evidence="7" id="KW-1185">Reference proteome</keyword>
<dbReference type="SMART" id="SM00382">
    <property type="entry name" value="AAA"/>
    <property type="match status" value="1"/>
</dbReference>
<dbReference type="KEGG" id="vg:26643875"/>
<name>F8SJI1_BPPA3</name>
<dbReference type="PROSITE" id="PS00674">
    <property type="entry name" value="AAA"/>
    <property type="match status" value="1"/>
</dbReference>
<dbReference type="GO" id="GO:0016887">
    <property type="term" value="F:ATP hydrolysis activity"/>
    <property type="evidence" value="ECO:0007669"/>
    <property type="project" value="InterPro"/>
</dbReference>
<dbReference type="GO" id="GO:0016020">
    <property type="term" value="C:membrane"/>
    <property type="evidence" value="ECO:0007669"/>
    <property type="project" value="UniProtKB-SubCell"/>
</dbReference>
<comment type="subcellular location">
    <subcellularLocation>
        <location evidence="1">Membrane</location>
        <topology evidence="1">Single-pass membrane protein</topology>
    </subcellularLocation>
</comment>
<organism evidence="6 7">
    <name type="scientific">Pseudomonas phage PhiPA3</name>
    <name type="common">Pseudomonas aeruginosa phage PhiPA3</name>
    <dbReference type="NCBI Taxonomy" id="998086"/>
    <lineage>
        <taxon>Viruses</taxon>
        <taxon>Duplodnaviria</taxon>
        <taxon>Heunggongvirae</taxon>
        <taxon>Uroviricota</taxon>
        <taxon>Caudoviricetes</taxon>
        <taxon>Chimalliviridae</taxon>
        <taxon>Miltoncavirus</taxon>
        <taxon>Miltoncavirus PhiPA3</taxon>
    </lineage>
</organism>
<accession>F8SJI1</accession>
<reference evidence="6 7" key="1">
    <citation type="journal article" date="2011" name="Microbiology">
        <title>The Pseudomonas aeruginosa generalized transducing phage phiPA3 is a new member of the phiKZ-like group of 'jumbo' phages, and infects model laboratory strains and clinical isolates from cystic fibrosis patients.</title>
        <authorList>
            <person name="Monson R."/>
            <person name="Foulds I."/>
            <person name="Foweraker J."/>
            <person name="Welch M."/>
            <person name="Salmond G.P."/>
        </authorList>
    </citation>
    <scope>NUCLEOTIDE SEQUENCE [LARGE SCALE GENOMIC DNA]</scope>
</reference>
<organismHost>
    <name type="scientific">Pseudomonas aeruginosa</name>
    <dbReference type="NCBI Taxonomy" id="287"/>
</organismHost>
<evidence type="ECO:0000256" key="3">
    <source>
        <dbReference type="SAM" id="Phobius"/>
    </source>
</evidence>
<dbReference type="InterPro" id="IPR003959">
    <property type="entry name" value="ATPase_AAA_core"/>
</dbReference>
<dbReference type="SMART" id="SM01024">
    <property type="entry name" value="BCS1_N"/>
    <property type="match status" value="1"/>
</dbReference>
<proteinExistence type="inferred from homology"/>
<dbReference type="EMBL" id="HQ630627">
    <property type="protein sequence ID" value="AEH03770.1"/>
    <property type="molecule type" value="Genomic_DNA"/>
</dbReference>
<evidence type="ECO:0000259" key="4">
    <source>
        <dbReference type="SMART" id="SM00382"/>
    </source>
</evidence>
<dbReference type="Pfam" id="PF00004">
    <property type="entry name" value="AAA"/>
    <property type="match status" value="2"/>
</dbReference>
<keyword evidence="3" id="KW-1133">Transmembrane helix</keyword>
<dbReference type="PANTHER" id="PTHR23070">
    <property type="entry name" value="BCS1 AAA-TYPE ATPASE"/>
    <property type="match status" value="1"/>
</dbReference>
<evidence type="ECO:0000313" key="6">
    <source>
        <dbReference type="EMBL" id="AEH03770.1"/>
    </source>
</evidence>
<sequence length="508" mass="57881">METLIHYYDLFMTISQKNMVMGGVIGAGIGAFFWSVLRGIPRKTINAIKSQLISTLHITNVGNQFNEKNFDAFMEWYQKQPLAGYNRRLSANTVDDWVSSDERKPTIGVGFGLHFFMYRGRLFWFNKVRIDGNQSAVDKQEILIHGLTRDKQLLVDMVEEYRVKRKKNGLTICHWDGNRWGNEIEVTKRDLSTVVLNNEIKAGLMRRMEEFYSGRAWYDERGLPYKFTVVFHGPPGTGKSSLAKAFASHYNKNVSTMSLAAMSNDTLRRAFLTLPKGNILLIEDFDDTPAVKDRLSSDPVKLENEIKRMEREYKLEYIGHLFPDMQEYENSVQRYVAIDKVAIMADLSHEPAGLSVSMGGVRDEIESQGYQMGPVSIDDYAICQRYAELLVKRDQGVQFDTSSGLTLSALLNALDGIVPLDETMVIMTTNHPENLDAALTRKGRVDYMVEIPLFQDAEVREYINLMFPDYEVPTDIRFRPIAGCDVMAAFSENRTCPESMIRALPKVA</sequence>
<dbReference type="SUPFAM" id="SSF52540">
    <property type="entry name" value="P-loop containing nucleoside triphosphate hydrolases"/>
    <property type="match status" value="1"/>
</dbReference>
<dbReference type="InterPro" id="IPR003593">
    <property type="entry name" value="AAA+_ATPase"/>
</dbReference>
<dbReference type="GeneID" id="26643875"/>
<dbReference type="InterPro" id="IPR014851">
    <property type="entry name" value="BCS1_N"/>
</dbReference>
<dbReference type="RefSeq" id="YP_009217426.1">
    <property type="nucleotide sequence ID" value="NC_028999.1"/>
</dbReference>
<dbReference type="InterPro" id="IPR003960">
    <property type="entry name" value="ATPase_AAA_CS"/>
</dbReference>
<dbReference type="Gene3D" id="3.40.50.300">
    <property type="entry name" value="P-loop containing nucleotide triphosphate hydrolases"/>
    <property type="match status" value="2"/>
</dbReference>